<dbReference type="GO" id="GO:0045047">
    <property type="term" value="P:protein targeting to ER"/>
    <property type="evidence" value="ECO:0007669"/>
    <property type="project" value="TreeGrafter"/>
</dbReference>
<name>A0A9P0XGM6_PIEBR</name>
<dbReference type="InterPro" id="IPR001156">
    <property type="entry name" value="Transferrin-like_dom"/>
</dbReference>
<evidence type="ECO:0000313" key="3">
    <source>
        <dbReference type="Proteomes" id="UP001152562"/>
    </source>
</evidence>
<gene>
    <name evidence="2" type="ORF">PIBRA_LOCUS10456</name>
</gene>
<dbReference type="Proteomes" id="UP001152562">
    <property type="component" value="Unassembled WGS sequence"/>
</dbReference>
<dbReference type="PROSITE" id="PS51408">
    <property type="entry name" value="TRANSFERRIN_LIKE_4"/>
    <property type="match status" value="1"/>
</dbReference>
<proteinExistence type="predicted"/>
<evidence type="ECO:0000259" key="1">
    <source>
        <dbReference type="PROSITE" id="PS51408"/>
    </source>
</evidence>
<feature type="domain" description="Transferrin-like" evidence="1">
    <location>
        <begin position="1"/>
        <end position="177"/>
    </location>
</feature>
<dbReference type="GO" id="GO:0005785">
    <property type="term" value="C:signal recognition particle receptor complex"/>
    <property type="evidence" value="ECO:0007669"/>
    <property type="project" value="TreeGrafter"/>
</dbReference>
<sequence length="177" mass="19085">MTQGAVAETDRCPDANIDGKTAELMEVDVLSQFFNSGCRPGPWSANSSVDTDLKNRYQSLCSLCGVNSNCASYTRDMGVTVARVRNGNRYRQALQCLTGGNNPGVAYVSWQHVREYFNIPSEMNPGSNVCSYDSTNKYYGNAGAVACLADPDSDVAFVELENIDADLQAAGLQASQI</sequence>
<protein>
    <recommendedName>
        <fullName evidence="1">Transferrin-like domain-containing protein</fullName>
    </recommendedName>
</protein>
<evidence type="ECO:0000313" key="2">
    <source>
        <dbReference type="EMBL" id="CAH4034252.1"/>
    </source>
</evidence>
<dbReference type="SUPFAM" id="SSF53850">
    <property type="entry name" value="Periplasmic binding protein-like II"/>
    <property type="match status" value="2"/>
</dbReference>
<comment type="caution">
    <text evidence="2">The sequence shown here is derived from an EMBL/GenBank/DDBJ whole genome shotgun (WGS) entry which is preliminary data.</text>
</comment>
<reference evidence="2" key="1">
    <citation type="submission" date="2022-05" db="EMBL/GenBank/DDBJ databases">
        <authorList>
            <person name="Okamura Y."/>
        </authorList>
    </citation>
    <scope>NUCLEOTIDE SEQUENCE</scope>
</reference>
<organism evidence="2 3">
    <name type="scientific">Pieris brassicae</name>
    <name type="common">White butterfly</name>
    <name type="synonym">Large white butterfly</name>
    <dbReference type="NCBI Taxonomy" id="7116"/>
    <lineage>
        <taxon>Eukaryota</taxon>
        <taxon>Metazoa</taxon>
        <taxon>Ecdysozoa</taxon>
        <taxon>Arthropoda</taxon>
        <taxon>Hexapoda</taxon>
        <taxon>Insecta</taxon>
        <taxon>Pterygota</taxon>
        <taxon>Neoptera</taxon>
        <taxon>Endopterygota</taxon>
        <taxon>Lepidoptera</taxon>
        <taxon>Glossata</taxon>
        <taxon>Ditrysia</taxon>
        <taxon>Papilionoidea</taxon>
        <taxon>Pieridae</taxon>
        <taxon>Pierinae</taxon>
        <taxon>Pieris</taxon>
    </lineage>
</organism>
<dbReference type="PANTHER" id="PTHR11485">
    <property type="entry name" value="TRANSFERRIN"/>
    <property type="match status" value="1"/>
</dbReference>
<keyword evidence="3" id="KW-1185">Reference proteome</keyword>
<dbReference type="AlphaFoldDB" id="A0A9P0XGM6"/>
<dbReference type="Gene3D" id="3.40.190.10">
    <property type="entry name" value="Periplasmic binding protein-like II"/>
    <property type="match status" value="2"/>
</dbReference>
<accession>A0A9P0XGM6</accession>
<dbReference type="PANTHER" id="PTHR11485:SF34">
    <property type="entry name" value="SIGNAL RECOGNITION PARTICLE RECEPTOR SUBUNIT BETA"/>
    <property type="match status" value="1"/>
</dbReference>
<dbReference type="EMBL" id="CALOZG010000040">
    <property type="protein sequence ID" value="CAH4034252.1"/>
    <property type="molecule type" value="Genomic_DNA"/>
</dbReference>
<dbReference type="Pfam" id="PF00405">
    <property type="entry name" value="Transferrin"/>
    <property type="match status" value="1"/>
</dbReference>